<dbReference type="SUPFAM" id="SSF57701">
    <property type="entry name" value="Zn2/Cys6 DNA-binding domain"/>
    <property type="match status" value="1"/>
</dbReference>
<organism evidence="11 12">
    <name type="scientific">Kluyveromyces marxianus</name>
    <name type="common">Yeast</name>
    <name type="synonym">Candida kefyr</name>
    <dbReference type="NCBI Taxonomy" id="4911"/>
    <lineage>
        <taxon>Eukaryota</taxon>
        <taxon>Fungi</taxon>
        <taxon>Dikarya</taxon>
        <taxon>Ascomycota</taxon>
        <taxon>Saccharomycotina</taxon>
        <taxon>Saccharomycetes</taxon>
        <taxon>Saccharomycetales</taxon>
        <taxon>Saccharomycetaceae</taxon>
        <taxon>Kluyveromyces</taxon>
    </lineage>
</organism>
<evidence type="ECO:0000256" key="5">
    <source>
        <dbReference type="ARBA" id="ARBA00023125"/>
    </source>
</evidence>
<feature type="domain" description="Zn(2)-C6 fungal-type" evidence="10">
    <location>
        <begin position="16"/>
        <end position="45"/>
    </location>
</feature>
<evidence type="ECO:0000313" key="11">
    <source>
        <dbReference type="EMBL" id="QGN15918.1"/>
    </source>
</evidence>
<name>A0ABX6EUF1_KLUMA</name>
<keyword evidence="4" id="KW-0805">Transcription regulation</keyword>
<gene>
    <name evidence="11" type="primary">CHA4</name>
    <name evidence="11" type="ORF">FIM1_2616</name>
</gene>
<dbReference type="SMART" id="SM00906">
    <property type="entry name" value="Fungal_trans"/>
    <property type="match status" value="1"/>
</dbReference>
<sequence>MPMSPIDPNSNKTHLACQNCRIKRRKCDMERPCSNCVKCGLECITVNSDKRRKRATSDYVEKLEAEIEDLKKTIENLKADKIDTSPDLSPTPNSTSMLPPRNPSWKPFLANIRSPAPASPKSDSVTLKNTQVVASSIYSNDSLAISKSFSEEVNRDMSSNLRTLSRSPVILPALSLFFKWLYPGHYTFIHRETFLSAFFGDTSTKGYYCSKELVFAIAALGSKLSDKNEELYSKSQEYYTLAKTKVLNKIFQLDGSTASYSSSSKLAIIQTLLCLAFYDIGNGENPLAWYESGLAFRMAHEIGLHLNPEAWDDVYDDKLSQIDIEVRSRIYWGCYIADHLIAVLFGRSNSLRLSNSTIPETDELPNIDTGIEDYQYDPKIVTSIAKPLKKIIVLSRITEVFASKIFIHAGSLTERSDYLHKFNIEILNWRRDLPDEFKLTKTTLINFDYNPILAHVWYHYFIIVLSYNKPFIDSLPESKETIEDAIEELYFLLRSFMKKFKTFQKSNIYMVYSSMLAIQCLKTGNINKDRLSTFLEFLGSSTLNYDLARKFYDNEMKISSTNNKNKVENTALLGTLSNGNEFAFEYNFDFTLLNEIDSLIGGTQ</sequence>
<dbReference type="SMART" id="SM00066">
    <property type="entry name" value="GAL4"/>
    <property type="match status" value="1"/>
</dbReference>
<dbReference type="Pfam" id="PF00172">
    <property type="entry name" value="Zn_clus"/>
    <property type="match status" value="1"/>
</dbReference>
<dbReference type="InterPro" id="IPR036864">
    <property type="entry name" value="Zn2-C6_fun-type_DNA-bd_sf"/>
</dbReference>
<evidence type="ECO:0000256" key="8">
    <source>
        <dbReference type="SAM" id="Coils"/>
    </source>
</evidence>
<proteinExistence type="predicted"/>
<dbReference type="Pfam" id="PF04082">
    <property type="entry name" value="Fungal_trans"/>
    <property type="match status" value="1"/>
</dbReference>
<evidence type="ECO:0000256" key="4">
    <source>
        <dbReference type="ARBA" id="ARBA00023015"/>
    </source>
</evidence>
<keyword evidence="8" id="KW-0175">Coiled coil</keyword>
<reference evidence="11 12" key="1">
    <citation type="submission" date="2016-03" db="EMBL/GenBank/DDBJ databases">
        <title>How can Kluyveromyces marxianus grow so fast - potential evolutionary course in Saccharomyces Complex revealed by comparative genomics.</title>
        <authorList>
            <person name="Mo W."/>
            <person name="Lu W."/>
            <person name="Yang X."/>
            <person name="Qi J."/>
            <person name="Lv H."/>
        </authorList>
    </citation>
    <scope>NUCLEOTIDE SEQUENCE [LARGE SCALE GENOMIC DNA]</scope>
    <source>
        <strain evidence="11 12">FIM1</strain>
    </source>
</reference>
<evidence type="ECO:0000256" key="2">
    <source>
        <dbReference type="ARBA" id="ARBA00022723"/>
    </source>
</evidence>
<keyword evidence="2" id="KW-0479">Metal-binding</keyword>
<feature type="coiled-coil region" evidence="8">
    <location>
        <begin position="53"/>
        <end position="80"/>
    </location>
</feature>
<dbReference type="CDD" id="cd12148">
    <property type="entry name" value="fungal_TF_MHR"/>
    <property type="match status" value="1"/>
</dbReference>
<evidence type="ECO:0000256" key="1">
    <source>
        <dbReference type="ARBA" id="ARBA00004123"/>
    </source>
</evidence>
<keyword evidence="12" id="KW-1185">Reference proteome</keyword>
<keyword evidence="5" id="KW-0238">DNA-binding</keyword>
<dbReference type="Proteomes" id="UP000422736">
    <property type="component" value="Chromosome 4"/>
</dbReference>
<feature type="region of interest" description="Disordered" evidence="9">
    <location>
        <begin position="81"/>
        <end position="101"/>
    </location>
</feature>
<dbReference type="Gene3D" id="4.10.240.10">
    <property type="entry name" value="Zn(2)-C6 fungal-type DNA-binding domain"/>
    <property type="match status" value="1"/>
</dbReference>
<evidence type="ECO:0000313" key="12">
    <source>
        <dbReference type="Proteomes" id="UP000422736"/>
    </source>
</evidence>
<dbReference type="PROSITE" id="PS50048">
    <property type="entry name" value="ZN2_CY6_FUNGAL_2"/>
    <property type="match status" value="1"/>
</dbReference>
<feature type="compositionally biased region" description="Polar residues" evidence="9">
    <location>
        <begin position="86"/>
        <end position="97"/>
    </location>
</feature>
<dbReference type="InterPro" id="IPR007219">
    <property type="entry name" value="XnlR_reg_dom"/>
</dbReference>
<dbReference type="PANTHER" id="PTHR31313:SF82">
    <property type="entry name" value="ACTIVATORY PROTEIN CHA4-RELATED"/>
    <property type="match status" value="1"/>
</dbReference>
<dbReference type="InterPro" id="IPR051615">
    <property type="entry name" value="Transcr_Regulatory_Elem"/>
</dbReference>
<protein>
    <submittedName>
        <fullName evidence="11">Activatory protein CHA4</fullName>
    </submittedName>
</protein>
<accession>A0ABX6EUF1</accession>
<dbReference type="EMBL" id="CP015057">
    <property type="protein sequence ID" value="QGN15918.1"/>
    <property type="molecule type" value="Genomic_DNA"/>
</dbReference>
<evidence type="ECO:0000256" key="7">
    <source>
        <dbReference type="ARBA" id="ARBA00023242"/>
    </source>
</evidence>
<evidence type="ECO:0000256" key="9">
    <source>
        <dbReference type="SAM" id="MobiDB-lite"/>
    </source>
</evidence>
<keyword evidence="6" id="KW-0804">Transcription</keyword>
<dbReference type="CDD" id="cd00067">
    <property type="entry name" value="GAL4"/>
    <property type="match status" value="1"/>
</dbReference>
<evidence type="ECO:0000259" key="10">
    <source>
        <dbReference type="PROSITE" id="PS50048"/>
    </source>
</evidence>
<keyword evidence="3" id="KW-0862">Zinc</keyword>
<evidence type="ECO:0000256" key="3">
    <source>
        <dbReference type="ARBA" id="ARBA00022833"/>
    </source>
</evidence>
<dbReference type="PANTHER" id="PTHR31313">
    <property type="entry name" value="TY1 ENHANCER ACTIVATOR"/>
    <property type="match status" value="1"/>
</dbReference>
<dbReference type="PROSITE" id="PS00463">
    <property type="entry name" value="ZN2_CY6_FUNGAL_1"/>
    <property type="match status" value="1"/>
</dbReference>
<comment type="subcellular location">
    <subcellularLocation>
        <location evidence="1">Nucleus</location>
    </subcellularLocation>
</comment>
<dbReference type="InterPro" id="IPR001138">
    <property type="entry name" value="Zn2Cys6_DnaBD"/>
</dbReference>
<keyword evidence="7" id="KW-0539">Nucleus</keyword>
<evidence type="ECO:0000256" key="6">
    <source>
        <dbReference type="ARBA" id="ARBA00023163"/>
    </source>
</evidence>